<dbReference type="Gene3D" id="2.160.10.10">
    <property type="entry name" value="Hexapeptide repeat proteins"/>
    <property type="match status" value="1"/>
</dbReference>
<dbReference type="Proteomes" id="UP001149163">
    <property type="component" value="Unassembled WGS sequence"/>
</dbReference>
<dbReference type="PANTHER" id="PTHR13072">
    <property type="entry name" value="DYNACTIN 6"/>
    <property type="match status" value="1"/>
</dbReference>
<keyword evidence="5" id="KW-0206">Cytoskeleton</keyword>
<evidence type="ECO:0000256" key="1">
    <source>
        <dbReference type="ARBA" id="ARBA00004245"/>
    </source>
</evidence>
<evidence type="ECO:0000256" key="5">
    <source>
        <dbReference type="ARBA" id="ARBA00023212"/>
    </source>
</evidence>
<dbReference type="InterPro" id="IPR011004">
    <property type="entry name" value="Trimer_LpxA-like_sf"/>
</dbReference>
<accession>A0A9W9ICV6</accession>
<evidence type="ECO:0000256" key="2">
    <source>
        <dbReference type="ARBA" id="ARBA00007719"/>
    </source>
</evidence>
<evidence type="ECO:0000313" key="8">
    <source>
        <dbReference type="EMBL" id="KAJ5174313.1"/>
    </source>
</evidence>
<keyword evidence="9" id="KW-1185">Reference proteome</keyword>
<gene>
    <name evidence="8" type="ORF">N7482_000190</name>
</gene>
<dbReference type="InterPro" id="IPR027777">
    <property type="entry name" value="DCTN6"/>
</dbReference>
<dbReference type="GO" id="GO:0070840">
    <property type="term" value="F:dynein complex binding"/>
    <property type="evidence" value="ECO:0007669"/>
    <property type="project" value="TreeGrafter"/>
</dbReference>
<dbReference type="GO" id="GO:0005869">
    <property type="term" value="C:dynactin complex"/>
    <property type="evidence" value="ECO:0007669"/>
    <property type="project" value="InterPro"/>
</dbReference>
<dbReference type="AlphaFoldDB" id="A0A9W9ICV6"/>
<sequence length="305" mass="31568">MLLRSKDRPRSACAGPDSTHRSHPNSAIADPKTPPTTAQRSKKHNTAMATLKPPSAQRRSSSSHPPAGPPKAPLKADASATIADTAVFQGTYPITIGAGTVIHPRARFYAFEGPISVGDGCIVSEKAIIGAAPGTSRSTGPSPSASTGPSPTSSSTNVTSPASQVQGHKTATRISYFVTIGPHSTVLPGATVHSSATVESLVTINRYADIGAHSKICSGCQIPANGCVPEWTVVWGSGVGQRRKRARGAKEPAPAVVVAAQVAQIPVPPPAPEGKVIEDARLMVLQKEREVLERMIVPAGATKKK</sequence>
<dbReference type="EMBL" id="JAPQKN010000001">
    <property type="protein sequence ID" value="KAJ5174313.1"/>
    <property type="molecule type" value="Genomic_DNA"/>
</dbReference>
<comment type="caution">
    <text evidence="8">The sequence shown here is derived from an EMBL/GenBank/DDBJ whole genome shotgun (WGS) entry which is preliminary data.</text>
</comment>
<reference evidence="8" key="1">
    <citation type="submission" date="2022-11" db="EMBL/GenBank/DDBJ databases">
        <authorList>
            <person name="Petersen C."/>
        </authorList>
    </citation>
    <scope>NUCLEOTIDE SEQUENCE</scope>
    <source>
        <strain evidence="8">IBT 26290</strain>
    </source>
</reference>
<dbReference type="GeneID" id="81421491"/>
<comment type="subcellular location">
    <subcellularLocation>
        <location evidence="1">Cytoplasm</location>
        <location evidence="1">Cytoskeleton</location>
    </subcellularLocation>
</comment>
<feature type="compositionally biased region" description="Basic and acidic residues" evidence="7">
    <location>
        <begin position="1"/>
        <end position="10"/>
    </location>
</feature>
<dbReference type="SUPFAM" id="SSF51161">
    <property type="entry name" value="Trimeric LpxA-like enzymes"/>
    <property type="match status" value="1"/>
</dbReference>
<feature type="region of interest" description="Disordered" evidence="7">
    <location>
        <begin position="1"/>
        <end position="77"/>
    </location>
</feature>
<evidence type="ECO:0000256" key="7">
    <source>
        <dbReference type="SAM" id="MobiDB-lite"/>
    </source>
</evidence>
<comment type="similarity">
    <text evidence="2">Belongs to the dynactin subunits 5/6 family. Dynactin subunit 6 subfamily.</text>
</comment>
<organism evidence="8 9">
    <name type="scientific">Penicillium canariense</name>
    <dbReference type="NCBI Taxonomy" id="189055"/>
    <lineage>
        <taxon>Eukaryota</taxon>
        <taxon>Fungi</taxon>
        <taxon>Dikarya</taxon>
        <taxon>Ascomycota</taxon>
        <taxon>Pezizomycotina</taxon>
        <taxon>Eurotiomycetes</taxon>
        <taxon>Eurotiomycetidae</taxon>
        <taxon>Eurotiales</taxon>
        <taxon>Aspergillaceae</taxon>
        <taxon>Penicillium</taxon>
    </lineage>
</organism>
<name>A0A9W9ICV6_9EURO</name>
<dbReference type="RefSeq" id="XP_056545921.1">
    <property type="nucleotide sequence ID" value="XM_056682315.1"/>
</dbReference>
<comment type="function">
    <text evidence="6">Part of the dynactin complex that activates the molecular motor dynein for ultra-processive transport along microtubules.</text>
</comment>
<dbReference type="GO" id="GO:0007052">
    <property type="term" value="P:mitotic spindle organization"/>
    <property type="evidence" value="ECO:0007669"/>
    <property type="project" value="TreeGrafter"/>
</dbReference>
<feature type="region of interest" description="Disordered" evidence="7">
    <location>
        <begin position="133"/>
        <end position="167"/>
    </location>
</feature>
<evidence type="ECO:0000256" key="6">
    <source>
        <dbReference type="ARBA" id="ARBA00034687"/>
    </source>
</evidence>
<keyword evidence="4" id="KW-0963">Cytoplasm</keyword>
<evidence type="ECO:0000313" key="9">
    <source>
        <dbReference type="Proteomes" id="UP001149163"/>
    </source>
</evidence>
<protein>
    <recommendedName>
        <fullName evidence="3">Dynactin subunit 6</fullName>
    </recommendedName>
</protein>
<dbReference type="PANTHER" id="PTHR13072:SF0">
    <property type="entry name" value="DYNACTIN SUBUNIT 6"/>
    <property type="match status" value="1"/>
</dbReference>
<proteinExistence type="inferred from homology"/>
<reference evidence="8" key="2">
    <citation type="journal article" date="2023" name="IMA Fungus">
        <title>Comparative genomic study of the Penicillium genus elucidates a diverse pangenome and 15 lateral gene transfer events.</title>
        <authorList>
            <person name="Petersen C."/>
            <person name="Sorensen T."/>
            <person name="Nielsen M.R."/>
            <person name="Sondergaard T.E."/>
            <person name="Sorensen J.L."/>
            <person name="Fitzpatrick D.A."/>
            <person name="Frisvad J.C."/>
            <person name="Nielsen K.L."/>
        </authorList>
    </citation>
    <scope>NUCLEOTIDE SEQUENCE</scope>
    <source>
        <strain evidence="8">IBT 26290</strain>
    </source>
</reference>
<evidence type="ECO:0000256" key="4">
    <source>
        <dbReference type="ARBA" id="ARBA00022490"/>
    </source>
</evidence>
<dbReference type="OrthoDB" id="2355at2759"/>
<feature type="compositionally biased region" description="Low complexity" evidence="7">
    <location>
        <begin position="133"/>
        <end position="163"/>
    </location>
</feature>
<evidence type="ECO:0000256" key="3">
    <source>
        <dbReference type="ARBA" id="ARBA00016573"/>
    </source>
</evidence>